<name>A0M5N7_CHRFK</name>
<gene>
    <name evidence="2" type="ordered locus">GFO_2985</name>
</gene>
<dbReference type="EMBL" id="CU207366">
    <property type="protein sequence ID" value="CAL67932.1"/>
    <property type="molecule type" value="Genomic_DNA"/>
</dbReference>
<dbReference type="KEGG" id="gfo:GFO_2985"/>
<dbReference type="HOGENOM" id="CLU_3328445_0_0_10"/>
<proteinExistence type="predicted"/>
<feature type="region of interest" description="Disordered" evidence="1">
    <location>
        <begin position="1"/>
        <end position="21"/>
    </location>
</feature>
<dbReference type="AlphaFoldDB" id="A0M5N7"/>
<protein>
    <submittedName>
        <fullName evidence="2">Uncharacterized protein</fullName>
    </submittedName>
</protein>
<organism evidence="2 3">
    <name type="scientific">Christiangramia forsetii (strain DSM 17595 / CGMCC 1.15422 / KT0803)</name>
    <name type="common">Gramella forsetii</name>
    <dbReference type="NCBI Taxonomy" id="411154"/>
    <lineage>
        <taxon>Bacteria</taxon>
        <taxon>Pseudomonadati</taxon>
        <taxon>Bacteroidota</taxon>
        <taxon>Flavobacteriia</taxon>
        <taxon>Flavobacteriales</taxon>
        <taxon>Flavobacteriaceae</taxon>
        <taxon>Christiangramia</taxon>
    </lineage>
</organism>
<reference evidence="2 3" key="1">
    <citation type="journal article" date="2006" name="Environ. Microbiol.">
        <title>Whole genome analysis of the marine Bacteroidetes'Gramella forsetii' reveals adaptations to degradation of polymeric organic matter.</title>
        <authorList>
            <person name="Bauer M."/>
            <person name="Kube M."/>
            <person name="Teeling H."/>
            <person name="Richter M."/>
            <person name="Lombardot T."/>
            <person name="Allers E."/>
            <person name="Wuerdemann C.A."/>
            <person name="Quast C."/>
            <person name="Kuhl H."/>
            <person name="Knaust F."/>
            <person name="Woebken D."/>
            <person name="Bischof K."/>
            <person name="Mussmann M."/>
            <person name="Choudhuri J.V."/>
            <person name="Meyer F."/>
            <person name="Reinhardt R."/>
            <person name="Amann R.I."/>
            <person name="Gloeckner F.O."/>
        </authorList>
    </citation>
    <scope>NUCLEOTIDE SEQUENCE [LARGE SCALE GENOMIC DNA]</scope>
    <source>
        <strain evidence="2 3">KT0803</strain>
    </source>
</reference>
<sequence length="38" mass="4056">MFISNSAVVPSGPPNYSSGPTADTIRMSYYNGLCTDKL</sequence>
<dbReference type="STRING" id="411154.GFO_2985"/>
<evidence type="ECO:0000313" key="3">
    <source>
        <dbReference type="Proteomes" id="UP000000755"/>
    </source>
</evidence>
<dbReference type="Proteomes" id="UP000000755">
    <property type="component" value="Chromosome"/>
</dbReference>
<evidence type="ECO:0000256" key="1">
    <source>
        <dbReference type="SAM" id="MobiDB-lite"/>
    </source>
</evidence>
<accession>A0M5N7</accession>
<evidence type="ECO:0000313" key="2">
    <source>
        <dbReference type="EMBL" id="CAL67932.1"/>
    </source>
</evidence>